<evidence type="ECO:0000313" key="3">
    <source>
        <dbReference type="EMBL" id="KAH7121465.1"/>
    </source>
</evidence>
<dbReference type="SUPFAM" id="SSF53474">
    <property type="entry name" value="alpha/beta-Hydrolases"/>
    <property type="match status" value="1"/>
</dbReference>
<keyword evidence="3" id="KW-0378">Hydrolase</keyword>
<accession>A0A9P9DL40</accession>
<proteinExistence type="predicted"/>
<dbReference type="Proteomes" id="UP000738349">
    <property type="component" value="Unassembled WGS sequence"/>
</dbReference>
<dbReference type="PANTHER" id="PTHR43433:SF10">
    <property type="entry name" value="AB HYDROLASE-1 DOMAIN-CONTAINING PROTEIN"/>
    <property type="match status" value="1"/>
</dbReference>
<dbReference type="InterPro" id="IPR050471">
    <property type="entry name" value="AB_hydrolase"/>
</dbReference>
<dbReference type="AlphaFoldDB" id="A0A9P9DL40"/>
<evidence type="ECO:0000256" key="1">
    <source>
        <dbReference type="SAM" id="MobiDB-lite"/>
    </source>
</evidence>
<dbReference type="OrthoDB" id="294702at2759"/>
<comment type="caution">
    <text evidence="3">The sequence shown here is derived from an EMBL/GenBank/DDBJ whole genome shotgun (WGS) entry which is preliminary data.</text>
</comment>
<feature type="domain" description="AB hydrolase-1" evidence="2">
    <location>
        <begin position="62"/>
        <end position="313"/>
    </location>
</feature>
<evidence type="ECO:0000259" key="2">
    <source>
        <dbReference type="Pfam" id="PF12697"/>
    </source>
</evidence>
<feature type="region of interest" description="Disordered" evidence="1">
    <location>
        <begin position="1"/>
        <end position="39"/>
    </location>
</feature>
<gene>
    <name evidence="3" type="ORF">EDB81DRAFT_813997</name>
</gene>
<reference evidence="3" key="1">
    <citation type="journal article" date="2021" name="Nat. Commun.">
        <title>Genetic determinants of endophytism in the Arabidopsis root mycobiome.</title>
        <authorList>
            <person name="Mesny F."/>
            <person name="Miyauchi S."/>
            <person name="Thiergart T."/>
            <person name="Pickel B."/>
            <person name="Atanasova L."/>
            <person name="Karlsson M."/>
            <person name="Huettel B."/>
            <person name="Barry K.W."/>
            <person name="Haridas S."/>
            <person name="Chen C."/>
            <person name="Bauer D."/>
            <person name="Andreopoulos W."/>
            <person name="Pangilinan J."/>
            <person name="LaButti K."/>
            <person name="Riley R."/>
            <person name="Lipzen A."/>
            <person name="Clum A."/>
            <person name="Drula E."/>
            <person name="Henrissat B."/>
            <person name="Kohler A."/>
            <person name="Grigoriev I.V."/>
            <person name="Martin F.M."/>
            <person name="Hacquard S."/>
        </authorList>
    </citation>
    <scope>NUCLEOTIDE SEQUENCE</scope>
    <source>
        <strain evidence="3">MPI-CAGE-AT-0147</strain>
    </source>
</reference>
<sequence>MSTVNREAEAVAEAPSPRSPPVHNLEEQNQDRTSQVIKTPDSKRDIGFAEYGSQSGTSIFYFHGLPGSRFEALFWEANATALDVRLIALDRPGMGLSTRDSTRTMPTYPADVAAVAQHLKLDKYFILAVSGGSGYALACAAHKDKLAGLQGVGIVGGLGPRNLTQKGMGLIQRLSYYAMDWVPHGAVGWLWDAMIGKSARDPDPTVLEKAVRKGLKMEAKGPDAEIVKDEKILQALTDSLRGAFAQGSHGYVDEASLVVKPWGFNLEDIKDVPVRLWYGGKDELAPPAVGKAMADKIPGAVFTEFEGETHTASVVKHQKAILTELCGLDSGSVS</sequence>
<dbReference type="Pfam" id="PF12697">
    <property type="entry name" value="Abhydrolase_6"/>
    <property type="match status" value="1"/>
</dbReference>
<dbReference type="GO" id="GO:0016787">
    <property type="term" value="F:hydrolase activity"/>
    <property type="evidence" value="ECO:0007669"/>
    <property type="project" value="UniProtKB-KW"/>
</dbReference>
<evidence type="ECO:0000313" key="4">
    <source>
        <dbReference type="Proteomes" id="UP000738349"/>
    </source>
</evidence>
<organism evidence="3 4">
    <name type="scientific">Dactylonectria macrodidyma</name>
    <dbReference type="NCBI Taxonomy" id="307937"/>
    <lineage>
        <taxon>Eukaryota</taxon>
        <taxon>Fungi</taxon>
        <taxon>Dikarya</taxon>
        <taxon>Ascomycota</taxon>
        <taxon>Pezizomycotina</taxon>
        <taxon>Sordariomycetes</taxon>
        <taxon>Hypocreomycetidae</taxon>
        <taxon>Hypocreales</taxon>
        <taxon>Nectriaceae</taxon>
        <taxon>Dactylonectria</taxon>
    </lineage>
</organism>
<dbReference type="InterPro" id="IPR000073">
    <property type="entry name" value="AB_hydrolase_1"/>
</dbReference>
<dbReference type="Gene3D" id="3.40.50.1820">
    <property type="entry name" value="alpha/beta hydrolase"/>
    <property type="match status" value="1"/>
</dbReference>
<dbReference type="InterPro" id="IPR029058">
    <property type="entry name" value="AB_hydrolase_fold"/>
</dbReference>
<name>A0A9P9DL40_9HYPO</name>
<dbReference type="EMBL" id="JAGMUV010000024">
    <property type="protein sequence ID" value="KAH7121465.1"/>
    <property type="molecule type" value="Genomic_DNA"/>
</dbReference>
<protein>
    <submittedName>
        <fullName evidence="3">Alpha/Beta hydrolase protein</fullName>
    </submittedName>
</protein>
<dbReference type="PANTHER" id="PTHR43433">
    <property type="entry name" value="HYDROLASE, ALPHA/BETA FOLD FAMILY PROTEIN"/>
    <property type="match status" value="1"/>
</dbReference>
<keyword evidence="4" id="KW-1185">Reference proteome</keyword>